<evidence type="ECO:0000313" key="2">
    <source>
        <dbReference type="Proteomes" id="UP000078492"/>
    </source>
</evidence>
<reference evidence="1 2" key="1">
    <citation type="submission" date="2015-09" db="EMBL/GenBank/DDBJ databases">
        <title>Trachymyrmex cornetzi WGS genome.</title>
        <authorList>
            <person name="Nygaard S."/>
            <person name="Hu H."/>
            <person name="Boomsma J."/>
            <person name="Zhang G."/>
        </authorList>
    </citation>
    <scope>NUCLEOTIDE SEQUENCE [LARGE SCALE GENOMIC DNA]</scope>
    <source>
        <strain evidence="1">Tcor2-1</strain>
        <tissue evidence="1">Whole body</tissue>
    </source>
</reference>
<gene>
    <name evidence="1" type="ORF">ALC57_02373</name>
</gene>
<dbReference type="STRING" id="471704.A0A195EK67"/>
<protein>
    <submittedName>
        <fullName evidence="1">Uncharacterized protein</fullName>
    </submittedName>
</protein>
<proteinExistence type="predicted"/>
<dbReference type="Gene3D" id="1.25.40.320">
    <property type="entry name" value="Peptidase M1, leukotriene A4 hydrolase/aminopeptidase C-terminal domain"/>
    <property type="match status" value="1"/>
</dbReference>
<sequence length="165" mass="19244">NVCLWAEEKYIEKSKTSFANFNHVFNIAKDLCGPLYEVVFERNLTHIYLLTHNAYISHRLLLLRLYIKSKWLEMVQPALEFARKYCTPTFACSTFRELYELEETRHLAISGFTVIVEKKCKMLPQAIEAVVSILKINLKDIYVLTSKESACKNGIMMLEIKKKSK</sequence>
<dbReference type="EMBL" id="KQ978801">
    <property type="protein sequence ID" value="KYN28312.1"/>
    <property type="molecule type" value="Genomic_DNA"/>
</dbReference>
<feature type="non-terminal residue" evidence="1">
    <location>
        <position position="1"/>
    </location>
</feature>
<dbReference type="Proteomes" id="UP000078492">
    <property type="component" value="Unassembled WGS sequence"/>
</dbReference>
<dbReference type="InterPro" id="IPR038502">
    <property type="entry name" value="M1_LTA-4_hydro/amino_C_sf"/>
</dbReference>
<organism evidence="1 2">
    <name type="scientific">Trachymyrmex cornetzi</name>
    <dbReference type="NCBI Taxonomy" id="471704"/>
    <lineage>
        <taxon>Eukaryota</taxon>
        <taxon>Metazoa</taxon>
        <taxon>Ecdysozoa</taxon>
        <taxon>Arthropoda</taxon>
        <taxon>Hexapoda</taxon>
        <taxon>Insecta</taxon>
        <taxon>Pterygota</taxon>
        <taxon>Neoptera</taxon>
        <taxon>Endopterygota</taxon>
        <taxon>Hymenoptera</taxon>
        <taxon>Apocrita</taxon>
        <taxon>Aculeata</taxon>
        <taxon>Formicoidea</taxon>
        <taxon>Formicidae</taxon>
        <taxon>Myrmicinae</taxon>
        <taxon>Trachymyrmex</taxon>
    </lineage>
</organism>
<dbReference type="AlphaFoldDB" id="A0A195EK67"/>
<name>A0A195EK67_9HYME</name>
<evidence type="ECO:0000313" key="1">
    <source>
        <dbReference type="EMBL" id="KYN28312.1"/>
    </source>
</evidence>
<accession>A0A195EK67</accession>
<keyword evidence="2" id="KW-1185">Reference proteome</keyword>